<feature type="transmembrane region" description="Helical" evidence="1">
    <location>
        <begin position="67"/>
        <end position="86"/>
    </location>
</feature>
<organism evidence="2 3">
    <name type="scientific">Colletotrichum tabaci</name>
    <dbReference type="NCBI Taxonomy" id="1209068"/>
    <lineage>
        <taxon>Eukaryota</taxon>
        <taxon>Fungi</taxon>
        <taxon>Dikarya</taxon>
        <taxon>Ascomycota</taxon>
        <taxon>Pezizomycotina</taxon>
        <taxon>Sordariomycetes</taxon>
        <taxon>Hypocreomycetidae</taxon>
        <taxon>Glomerellales</taxon>
        <taxon>Glomerellaceae</taxon>
        <taxon>Colletotrichum</taxon>
        <taxon>Colletotrichum destructivum species complex</taxon>
    </lineage>
</organism>
<evidence type="ECO:0000256" key="1">
    <source>
        <dbReference type="SAM" id="Phobius"/>
    </source>
</evidence>
<dbReference type="Proteomes" id="UP001327957">
    <property type="component" value="Unassembled WGS sequence"/>
</dbReference>
<keyword evidence="3" id="KW-1185">Reference proteome</keyword>
<comment type="caution">
    <text evidence="2">The sequence shown here is derived from an EMBL/GenBank/DDBJ whole genome shotgun (WGS) entry which is preliminary data.</text>
</comment>
<sequence length="147" mass="17368">MSKGPDCSSQALEPPNKRFNYECFKSRASRKFYVNSHNLSSLKYYLRLRHSTKPAVKSFIIIKHPECFVILVVIILAVFSFVFVIVNDSLSYSSDNTYLEFLVRLKLFIRHKLKPHSHRELKLLICHKLKPKLINHRELKLLICREH</sequence>
<name>A0AAV9T889_9PEZI</name>
<evidence type="ECO:0000313" key="2">
    <source>
        <dbReference type="EMBL" id="KAK6215503.1"/>
    </source>
</evidence>
<evidence type="ECO:0000313" key="3">
    <source>
        <dbReference type="Proteomes" id="UP001327957"/>
    </source>
</evidence>
<keyword evidence="1" id="KW-1133">Transmembrane helix</keyword>
<dbReference type="EMBL" id="JASAOK010000043">
    <property type="protein sequence ID" value="KAK6215503.1"/>
    <property type="molecule type" value="Genomic_DNA"/>
</dbReference>
<keyword evidence="1" id="KW-0472">Membrane</keyword>
<reference evidence="2 3" key="1">
    <citation type="submission" date="2023-04" db="EMBL/GenBank/DDBJ databases">
        <title>Colletotrichum tabacum stain YC1 causing leaf anthracnose on Nicotiana tabacum(L.) cv.</title>
        <authorList>
            <person name="Ji Z."/>
            <person name="Wang M."/>
            <person name="Zhang J."/>
            <person name="Wang N."/>
            <person name="Zhou Z."/>
        </authorList>
    </citation>
    <scope>NUCLEOTIDE SEQUENCE [LARGE SCALE GENOMIC DNA]</scope>
    <source>
        <strain evidence="2 3">YC1</strain>
    </source>
</reference>
<dbReference type="AlphaFoldDB" id="A0AAV9T889"/>
<proteinExistence type="predicted"/>
<accession>A0AAV9T889</accession>
<gene>
    <name evidence="2" type="ORF">QIS74_08522</name>
</gene>
<protein>
    <submittedName>
        <fullName evidence="2">Uncharacterized protein</fullName>
    </submittedName>
</protein>
<keyword evidence="1" id="KW-0812">Transmembrane</keyword>